<reference evidence="6" key="1">
    <citation type="journal article" date="2015" name="MBio">
        <title>Genome-resolved metagenomic analysis reveals roles for candidate phyla and other microbial community members in biogeochemical transformations in oil reservoirs.</title>
        <authorList>
            <person name="Hu P."/>
            <person name="Tom L."/>
            <person name="Singh A."/>
            <person name="Thomas B.C."/>
            <person name="Baker B.J."/>
            <person name="Piceno Y.M."/>
            <person name="Andersen G.L."/>
            <person name="Banfield J.F."/>
        </authorList>
    </citation>
    <scope>NUCLEOTIDE SEQUENCE [LARGE SCALE GENOMIC DNA]</scope>
    <source>
        <strain evidence="5">46_47</strain>
        <strain evidence="6">46_70</strain>
    </source>
</reference>
<dbReference type="SMART" id="SM00448">
    <property type="entry name" value="REC"/>
    <property type="match status" value="1"/>
</dbReference>
<evidence type="ECO:0000313" key="9">
    <source>
        <dbReference type="Proteomes" id="UP000264215"/>
    </source>
</evidence>
<evidence type="ECO:0000313" key="6">
    <source>
        <dbReference type="EMBL" id="KUK90295.1"/>
    </source>
</evidence>
<dbReference type="Gene3D" id="3.40.50.2300">
    <property type="match status" value="1"/>
</dbReference>
<comment type="caution">
    <text evidence="6">The sequence shown here is derived from an EMBL/GenBank/DDBJ whole genome shotgun (WGS) entry which is preliminary data.</text>
</comment>
<evidence type="ECO:0000313" key="4">
    <source>
        <dbReference type="EMBL" id="HCO69454.1"/>
    </source>
</evidence>
<reference evidence="7 8" key="2">
    <citation type="journal article" date="2015" name="MBio">
        <title>Genome-Resolved Metagenomic Analysis Reveals Roles for Candidate Phyla and Other Microbial Community Members in Biogeochemical Transformations in Oil Reservoirs.</title>
        <authorList>
            <person name="Hu P."/>
            <person name="Tom L."/>
            <person name="Singh A."/>
            <person name="Thomas B.C."/>
            <person name="Baker B.J."/>
            <person name="Piceno Y.M."/>
            <person name="Andersen G.L."/>
            <person name="Banfield J.F."/>
        </authorList>
    </citation>
    <scope>NUCLEOTIDE SEQUENCE [LARGE SCALE GENOMIC DNA]</scope>
</reference>
<feature type="modified residue" description="4-aspartylphosphate" evidence="2">
    <location>
        <position position="52"/>
    </location>
</feature>
<dbReference type="PROSITE" id="PS50110">
    <property type="entry name" value="RESPONSE_REGULATORY"/>
    <property type="match status" value="1"/>
</dbReference>
<evidence type="ECO:0000313" key="5">
    <source>
        <dbReference type="EMBL" id="KUK67602.1"/>
    </source>
</evidence>
<dbReference type="GO" id="GO:0000160">
    <property type="term" value="P:phosphorelay signal transduction system"/>
    <property type="evidence" value="ECO:0007669"/>
    <property type="project" value="InterPro"/>
</dbReference>
<dbReference type="SUPFAM" id="SSF52172">
    <property type="entry name" value="CheY-like"/>
    <property type="match status" value="1"/>
</dbReference>
<dbReference type="Proteomes" id="UP000264215">
    <property type="component" value="Unassembled WGS sequence"/>
</dbReference>
<evidence type="ECO:0000313" key="7">
    <source>
        <dbReference type="Proteomes" id="UP000054260"/>
    </source>
</evidence>
<dbReference type="Proteomes" id="UP000054260">
    <property type="component" value="Unassembled WGS sequence"/>
</dbReference>
<name>A0A124G1D9_9BACT</name>
<dbReference type="EMBL" id="LGGW01000041">
    <property type="protein sequence ID" value="KUK90295.1"/>
    <property type="molecule type" value="Genomic_DNA"/>
</dbReference>
<sequence>MSRILVVDDDLSVRVLLRSILARDKHEVVESADGKSAFSSLSKGKPDMILLDLILPDYNGLDILTELKQDRELEAIPVIVLTGSADRESKLTALSSGAVDFISKPFLPEEVILRVNTQLKLHNLIKSLRIAVDNLESDVLAAGKIQNALVPQSNPHGLAVEWIYEPSYRVGGDIFDVFKLSDNRFFVYLADMSGHGVNAAMLSVMVHRFIEDFRTGMGDRDFDLSVFMKELDKSFVFERFNLFFTIVSLIVDLEEGIVLLSNAGHPSPLIQRNGSVELLDGKREGLVGINMIRGNVAKIPFFNGDRLLLYTDGLIEVMNENGEMFGEDRLIDLVKSCAKIDIKRASGRLKDAYENFKGNALAEDDITALLIEF</sequence>
<dbReference type="Pfam" id="PF00072">
    <property type="entry name" value="Response_reg"/>
    <property type="match status" value="1"/>
</dbReference>
<keyword evidence="1" id="KW-0378">Hydrolase</keyword>
<keyword evidence="2" id="KW-0597">Phosphoprotein</keyword>
<dbReference type="InterPro" id="IPR036457">
    <property type="entry name" value="PPM-type-like_dom_sf"/>
</dbReference>
<organism evidence="6 8">
    <name type="scientific">Mesotoga infera</name>
    <dbReference type="NCBI Taxonomy" id="1236046"/>
    <lineage>
        <taxon>Bacteria</taxon>
        <taxon>Thermotogati</taxon>
        <taxon>Thermotogota</taxon>
        <taxon>Thermotogae</taxon>
        <taxon>Kosmotogales</taxon>
        <taxon>Kosmotogaceae</taxon>
        <taxon>Mesotoga</taxon>
    </lineage>
</organism>
<protein>
    <submittedName>
        <fullName evidence="6">Response regulator receiver modulated serine phosphatase</fullName>
    </submittedName>
</protein>
<dbReference type="PANTHER" id="PTHR43156:SF2">
    <property type="entry name" value="STAGE II SPORULATION PROTEIN E"/>
    <property type="match status" value="1"/>
</dbReference>
<dbReference type="GO" id="GO:0016791">
    <property type="term" value="F:phosphatase activity"/>
    <property type="evidence" value="ECO:0007669"/>
    <property type="project" value="TreeGrafter"/>
</dbReference>
<dbReference type="InterPro" id="IPR011006">
    <property type="entry name" value="CheY-like_superfamily"/>
</dbReference>
<dbReference type="EMBL" id="LGGH01000089">
    <property type="protein sequence ID" value="KUK67602.1"/>
    <property type="molecule type" value="Genomic_DNA"/>
</dbReference>
<dbReference type="SMART" id="SM00331">
    <property type="entry name" value="PP2C_SIG"/>
    <property type="match status" value="1"/>
</dbReference>
<dbReference type="InterPro" id="IPR052016">
    <property type="entry name" value="Bact_Sigma-Reg"/>
</dbReference>
<dbReference type="Gene3D" id="3.60.40.10">
    <property type="entry name" value="PPM-type phosphatase domain"/>
    <property type="match status" value="1"/>
</dbReference>
<dbReference type="EMBL" id="DQBS01000062">
    <property type="protein sequence ID" value="HCO69454.1"/>
    <property type="molecule type" value="Genomic_DNA"/>
</dbReference>
<evidence type="ECO:0000256" key="1">
    <source>
        <dbReference type="ARBA" id="ARBA00022801"/>
    </source>
</evidence>
<evidence type="ECO:0000259" key="3">
    <source>
        <dbReference type="PROSITE" id="PS50110"/>
    </source>
</evidence>
<proteinExistence type="predicted"/>
<feature type="domain" description="Response regulatory" evidence="3">
    <location>
        <begin position="3"/>
        <end position="119"/>
    </location>
</feature>
<evidence type="ECO:0000256" key="2">
    <source>
        <dbReference type="PROSITE-ProRule" id="PRU00169"/>
    </source>
</evidence>
<dbReference type="Pfam" id="PF07228">
    <property type="entry name" value="SpoIIE"/>
    <property type="match status" value="1"/>
</dbReference>
<dbReference type="PANTHER" id="PTHR43156">
    <property type="entry name" value="STAGE II SPORULATION PROTEIN E-RELATED"/>
    <property type="match status" value="1"/>
</dbReference>
<dbReference type="Proteomes" id="UP000055014">
    <property type="component" value="Unassembled WGS sequence"/>
</dbReference>
<dbReference type="PATRIC" id="fig|1236046.5.peg.118"/>
<accession>A0A124G1D9</accession>
<dbReference type="AlphaFoldDB" id="A0A124G1D9"/>
<gene>
    <name evidence="4" type="ORF">DIT26_02535</name>
    <name evidence="5" type="ORF">XD86_0702</name>
    <name evidence="6" type="ORF">XE02_0596</name>
</gene>
<dbReference type="InterPro" id="IPR001789">
    <property type="entry name" value="Sig_transdc_resp-reg_receiver"/>
</dbReference>
<dbReference type="InterPro" id="IPR001932">
    <property type="entry name" value="PPM-type_phosphatase-like_dom"/>
</dbReference>
<reference evidence="4 9" key="3">
    <citation type="journal article" date="2018" name="Nat. Biotechnol.">
        <title>A standardized bacterial taxonomy based on genome phylogeny substantially revises the tree of life.</title>
        <authorList>
            <person name="Parks D.H."/>
            <person name="Chuvochina M."/>
            <person name="Waite D.W."/>
            <person name="Rinke C."/>
            <person name="Skarshewski A."/>
            <person name="Chaumeil P.A."/>
            <person name="Hugenholtz P."/>
        </authorList>
    </citation>
    <scope>NUCLEOTIDE SEQUENCE [LARGE SCALE GENOMIC DNA]</scope>
    <source>
        <strain evidence="4">UBA9905</strain>
    </source>
</reference>
<dbReference type="SUPFAM" id="SSF81606">
    <property type="entry name" value="PP2C-like"/>
    <property type="match status" value="1"/>
</dbReference>
<evidence type="ECO:0000313" key="8">
    <source>
        <dbReference type="Proteomes" id="UP000055014"/>
    </source>
</evidence>